<dbReference type="CDD" id="cd06170">
    <property type="entry name" value="LuxR_C_like"/>
    <property type="match status" value="1"/>
</dbReference>
<dbReference type="EMBL" id="JBBEST010000020">
    <property type="protein sequence ID" value="MFM1348935.1"/>
    <property type="molecule type" value="Genomic_DNA"/>
</dbReference>
<sequence length="192" mass="21907">MNESCQIFSEDIFLSTGISLLLDKMFKTSPEFKRKKYHFILLSSVSLFNLAQLYHRLDPQKAYIVIGNTAACAMLNGTGLVIAKFINISMSVSDIEYELHMLLKSFITNEVSPTPTKLAILTLRERIVLKYITMGINPFVMARMLGMSIKAISTHKRSIMKKLGVSSNQQLLVKSHLYMTFYNKKTDKQINR</sequence>
<dbReference type="InterPro" id="IPR000792">
    <property type="entry name" value="Tscrpt_reg_LuxR_C"/>
</dbReference>
<keyword evidence="2" id="KW-0812">Transmembrane</keyword>
<dbReference type="Proteomes" id="UP001629523">
    <property type="component" value="Unassembled WGS sequence"/>
</dbReference>
<name>A0ABW9F3K3_9GAMM</name>
<dbReference type="RefSeq" id="WP_408573748.1">
    <property type="nucleotide sequence ID" value="NZ_JBBEST010000020.1"/>
</dbReference>
<feature type="transmembrane region" description="Helical" evidence="2">
    <location>
        <begin position="61"/>
        <end position="83"/>
    </location>
</feature>
<evidence type="ECO:0000256" key="1">
    <source>
        <dbReference type="ARBA" id="ARBA00023125"/>
    </source>
</evidence>
<gene>
    <name evidence="4" type="ORF">WFP14_20590</name>
</gene>
<dbReference type="PROSITE" id="PS50043">
    <property type="entry name" value="HTH_LUXR_2"/>
    <property type="match status" value="1"/>
</dbReference>
<evidence type="ECO:0000313" key="4">
    <source>
        <dbReference type="EMBL" id="MFM1348935.1"/>
    </source>
</evidence>
<dbReference type="InterPro" id="IPR036388">
    <property type="entry name" value="WH-like_DNA-bd_sf"/>
</dbReference>
<keyword evidence="2" id="KW-0472">Membrane</keyword>
<evidence type="ECO:0000259" key="3">
    <source>
        <dbReference type="PROSITE" id="PS50043"/>
    </source>
</evidence>
<keyword evidence="5" id="KW-1185">Reference proteome</keyword>
<keyword evidence="2" id="KW-1133">Transmembrane helix</keyword>
<dbReference type="InterPro" id="IPR016032">
    <property type="entry name" value="Sig_transdc_resp-reg_C-effctor"/>
</dbReference>
<reference evidence="4 5" key="1">
    <citation type="journal article" date="2024" name="Infect. Genet. Evol.">
        <title>Characteristics and comparative genome analysis of Yersinia enterocolitica and related species associated with human infections in Switzerland 2019-2023.</title>
        <authorList>
            <person name="Stevens M.J.A."/>
            <person name="Horlbog J.A."/>
            <person name="Diethelm A."/>
            <person name="Stephan R."/>
            <person name="Nuesch-Inderbinen M."/>
        </authorList>
    </citation>
    <scope>NUCLEOTIDE SEQUENCE [LARGE SCALE GENOMIC DNA]</scope>
    <source>
        <strain evidence="4 5">N20-0302</strain>
    </source>
</reference>
<organism evidence="4 5">
    <name type="scientific">Yersinia proxima</name>
    <dbReference type="NCBI Taxonomy" id="2890316"/>
    <lineage>
        <taxon>Bacteria</taxon>
        <taxon>Pseudomonadati</taxon>
        <taxon>Pseudomonadota</taxon>
        <taxon>Gammaproteobacteria</taxon>
        <taxon>Enterobacterales</taxon>
        <taxon>Yersiniaceae</taxon>
        <taxon>Yersinia</taxon>
    </lineage>
</organism>
<evidence type="ECO:0000256" key="2">
    <source>
        <dbReference type="SAM" id="Phobius"/>
    </source>
</evidence>
<dbReference type="SMART" id="SM00421">
    <property type="entry name" value="HTH_LUXR"/>
    <property type="match status" value="1"/>
</dbReference>
<dbReference type="Gene3D" id="1.10.10.10">
    <property type="entry name" value="Winged helix-like DNA-binding domain superfamily/Winged helix DNA-binding domain"/>
    <property type="match status" value="1"/>
</dbReference>
<proteinExistence type="predicted"/>
<protein>
    <submittedName>
        <fullName evidence="4">LuxR C-terminal-related transcriptional regulator</fullName>
    </submittedName>
</protein>
<comment type="caution">
    <text evidence="4">The sequence shown here is derived from an EMBL/GenBank/DDBJ whole genome shotgun (WGS) entry which is preliminary data.</text>
</comment>
<dbReference type="Pfam" id="PF00196">
    <property type="entry name" value="GerE"/>
    <property type="match status" value="1"/>
</dbReference>
<feature type="domain" description="HTH luxR-type" evidence="3">
    <location>
        <begin position="114"/>
        <end position="179"/>
    </location>
</feature>
<evidence type="ECO:0000313" key="5">
    <source>
        <dbReference type="Proteomes" id="UP001629523"/>
    </source>
</evidence>
<keyword evidence="1" id="KW-0238">DNA-binding</keyword>
<accession>A0ABW9F3K3</accession>
<feature type="transmembrane region" description="Helical" evidence="2">
    <location>
        <begin position="37"/>
        <end position="55"/>
    </location>
</feature>
<dbReference type="SUPFAM" id="SSF46894">
    <property type="entry name" value="C-terminal effector domain of the bipartite response regulators"/>
    <property type="match status" value="1"/>
</dbReference>